<protein>
    <submittedName>
        <fullName evidence="1">Uncharacterized protein</fullName>
    </submittedName>
</protein>
<gene>
    <name evidence="1" type="ORF">Aph01nite_35750</name>
</gene>
<sequence length="87" mass="9076">MDSKVPMAAFMAVKASNNTVGPIESRVMVTARKLHTLKVVESQLSELRAAEQATRPLGSPELVQSANAASAVRALPSTLDSDDAIAG</sequence>
<dbReference type="AlphaFoldDB" id="A0A919UR78"/>
<proteinExistence type="predicted"/>
<accession>A0A919UR78</accession>
<comment type="caution">
    <text evidence="1">The sequence shown here is derived from an EMBL/GenBank/DDBJ whole genome shotgun (WGS) entry which is preliminary data.</text>
</comment>
<name>A0A919UR78_9ACTN</name>
<keyword evidence="2" id="KW-1185">Reference proteome</keyword>
<evidence type="ECO:0000313" key="2">
    <source>
        <dbReference type="Proteomes" id="UP000640052"/>
    </source>
</evidence>
<dbReference type="Proteomes" id="UP000640052">
    <property type="component" value="Unassembled WGS sequence"/>
</dbReference>
<dbReference type="EMBL" id="BOOA01000026">
    <property type="protein sequence ID" value="GIH25265.1"/>
    <property type="molecule type" value="Genomic_DNA"/>
</dbReference>
<organism evidence="1 2">
    <name type="scientific">Acrocarpospora phusangensis</name>
    <dbReference type="NCBI Taxonomy" id="1070424"/>
    <lineage>
        <taxon>Bacteria</taxon>
        <taxon>Bacillati</taxon>
        <taxon>Actinomycetota</taxon>
        <taxon>Actinomycetes</taxon>
        <taxon>Streptosporangiales</taxon>
        <taxon>Streptosporangiaceae</taxon>
        <taxon>Acrocarpospora</taxon>
    </lineage>
</organism>
<reference evidence="1" key="1">
    <citation type="submission" date="2021-01" db="EMBL/GenBank/DDBJ databases">
        <title>Whole genome shotgun sequence of Acrocarpospora phusangensis NBRC 108782.</title>
        <authorList>
            <person name="Komaki H."/>
            <person name="Tamura T."/>
        </authorList>
    </citation>
    <scope>NUCLEOTIDE SEQUENCE</scope>
    <source>
        <strain evidence="1">NBRC 108782</strain>
    </source>
</reference>
<evidence type="ECO:0000313" key="1">
    <source>
        <dbReference type="EMBL" id="GIH25265.1"/>
    </source>
</evidence>